<protein>
    <submittedName>
        <fullName evidence="7">Ferredoxin</fullName>
    </submittedName>
</protein>
<dbReference type="GO" id="GO:0051536">
    <property type="term" value="F:iron-sulfur cluster binding"/>
    <property type="evidence" value="ECO:0007669"/>
    <property type="project" value="UniProtKB-KW"/>
</dbReference>
<dbReference type="RefSeq" id="WP_017751675.1">
    <property type="nucleotide sequence ID" value="NZ_CBXI010000023.1"/>
</dbReference>
<proteinExistence type="inferred from homology"/>
<comment type="similarity">
    <text evidence="1">Belongs to the nitroreductase family.</text>
</comment>
<evidence type="ECO:0000256" key="1">
    <source>
        <dbReference type="ARBA" id="ARBA00007118"/>
    </source>
</evidence>
<keyword evidence="4" id="KW-0408">Iron</keyword>
<feature type="domain" description="4Fe-4S ferredoxin-type" evidence="6">
    <location>
        <begin position="1"/>
        <end position="29"/>
    </location>
</feature>
<dbReference type="CDD" id="cd02143">
    <property type="entry name" value="nitroreductase_FeS-like"/>
    <property type="match status" value="1"/>
</dbReference>
<dbReference type="SUPFAM" id="SSF55469">
    <property type="entry name" value="FMN-dependent nitroreductase-like"/>
    <property type="match status" value="1"/>
</dbReference>
<dbReference type="AlphaFoldDB" id="W6N7N7"/>
<dbReference type="InterPro" id="IPR029479">
    <property type="entry name" value="Nitroreductase"/>
</dbReference>
<feature type="domain" description="4Fe-4S ferredoxin-type" evidence="6">
    <location>
        <begin position="30"/>
        <end position="58"/>
    </location>
</feature>
<dbReference type="PROSITE" id="PS51379">
    <property type="entry name" value="4FE4S_FER_2"/>
    <property type="match status" value="2"/>
</dbReference>
<name>W6N7N7_CLOTY</name>
<reference evidence="7 8" key="1">
    <citation type="journal article" date="2015" name="Genome Announc.">
        <title>Draft Genome Sequence of Clostridium tyrobutyricum Strain DIVETGP, Isolated from Cow's Milk for Grana Padano Production.</title>
        <authorList>
            <person name="Soggiu A."/>
            <person name="Piras C."/>
            <person name="Gaiarsa S."/>
            <person name="Sassera D."/>
            <person name="Roncada P."/>
            <person name="Bendixen E."/>
            <person name="Brasca M."/>
            <person name="Bonizzi L."/>
        </authorList>
    </citation>
    <scope>NUCLEOTIDE SEQUENCE [LARGE SCALE GENOMIC DNA]</scope>
    <source>
        <strain evidence="7 8">DIVETGP</strain>
    </source>
</reference>
<evidence type="ECO:0000313" key="7">
    <source>
        <dbReference type="EMBL" id="CDL91379.1"/>
    </source>
</evidence>
<evidence type="ECO:0000259" key="6">
    <source>
        <dbReference type="PROSITE" id="PS51379"/>
    </source>
</evidence>
<keyword evidence="2" id="KW-0479">Metal-binding</keyword>
<evidence type="ECO:0000256" key="5">
    <source>
        <dbReference type="ARBA" id="ARBA00023014"/>
    </source>
</evidence>
<dbReference type="Gene3D" id="3.40.109.10">
    <property type="entry name" value="NADH Oxidase"/>
    <property type="match status" value="1"/>
</dbReference>
<accession>W6N7N7</accession>
<dbReference type="InterPro" id="IPR017900">
    <property type="entry name" value="4Fe4S_Fe_S_CS"/>
</dbReference>
<dbReference type="EMBL" id="CBXI010000023">
    <property type="protein sequence ID" value="CDL91379.1"/>
    <property type="molecule type" value="Genomic_DNA"/>
</dbReference>
<dbReference type="Pfam" id="PF00881">
    <property type="entry name" value="Nitroreductase"/>
    <property type="match status" value="1"/>
</dbReference>
<evidence type="ECO:0000256" key="2">
    <source>
        <dbReference type="ARBA" id="ARBA00022723"/>
    </source>
</evidence>
<comment type="caution">
    <text evidence="7">The sequence shown here is derived from an EMBL/GenBank/DDBJ whole genome shotgun (WGS) entry which is preliminary data.</text>
</comment>
<dbReference type="OrthoDB" id="368873at2"/>
<organism evidence="7 8">
    <name type="scientific">Clostridium tyrobutyricum DIVETGP</name>
    <dbReference type="NCBI Taxonomy" id="1408889"/>
    <lineage>
        <taxon>Bacteria</taxon>
        <taxon>Bacillati</taxon>
        <taxon>Bacillota</taxon>
        <taxon>Clostridia</taxon>
        <taxon>Eubacteriales</taxon>
        <taxon>Clostridiaceae</taxon>
        <taxon>Clostridium</taxon>
    </lineage>
</organism>
<dbReference type="PROSITE" id="PS00198">
    <property type="entry name" value="4FE4S_FER_1"/>
    <property type="match status" value="1"/>
</dbReference>
<evidence type="ECO:0000256" key="3">
    <source>
        <dbReference type="ARBA" id="ARBA00023002"/>
    </source>
</evidence>
<dbReference type="GO" id="GO:0016491">
    <property type="term" value="F:oxidoreductase activity"/>
    <property type="evidence" value="ECO:0007669"/>
    <property type="project" value="UniProtKB-KW"/>
</dbReference>
<dbReference type="Gene3D" id="3.30.70.20">
    <property type="match status" value="1"/>
</dbReference>
<evidence type="ECO:0000313" key="8">
    <source>
        <dbReference type="Proteomes" id="UP000019482"/>
    </source>
</evidence>
<dbReference type="GO" id="GO:0046872">
    <property type="term" value="F:metal ion binding"/>
    <property type="evidence" value="ECO:0007669"/>
    <property type="project" value="UniProtKB-KW"/>
</dbReference>
<dbReference type="Pfam" id="PF12838">
    <property type="entry name" value="Fer4_7"/>
    <property type="match status" value="1"/>
</dbReference>
<gene>
    <name evidence="7" type="ORF">CTDIVETGP_1449</name>
</gene>
<keyword evidence="3" id="KW-0560">Oxidoreductase</keyword>
<dbReference type="InterPro" id="IPR017896">
    <property type="entry name" value="4Fe4S_Fe-S-bd"/>
</dbReference>
<sequence length="272" mass="31242">MVQVDIEKCIGCGQCVKECFPGCIKLDNGKAEVDNKFCFKCGHCIAVCPKKAVSMDEYSMEDVKEYDREKFSVDADNLLNFIKFRRTIRQFKDKKVEQEKIDKLIEAGRFTETGSNAQDVSYTVVKENLSQLKNLTYKSMRDITDEVLNSRTLEAKLFRRYAKMWIQMCDDYKENPKNDRIFFNAPLVIVVTASSEVNAALASSNMELMANAMGLGVLFSGFFVRAAKDNKDIKEFLQVKRRKEIVTCMVIGYPDVKYVRTVPRKKADVTWK</sequence>
<dbReference type="PANTHER" id="PTHR43673">
    <property type="entry name" value="NAD(P)H NITROREDUCTASE YDGI-RELATED"/>
    <property type="match status" value="1"/>
</dbReference>
<dbReference type="InterPro" id="IPR000415">
    <property type="entry name" value="Nitroreductase-like"/>
</dbReference>
<keyword evidence="5" id="KW-0411">Iron-sulfur</keyword>
<keyword evidence="8" id="KW-1185">Reference proteome</keyword>
<dbReference type="SUPFAM" id="SSF54862">
    <property type="entry name" value="4Fe-4S ferredoxins"/>
    <property type="match status" value="1"/>
</dbReference>
<dbReference type="PANTHER" id="PTHR43673:SF10">
    <property type="entry name" value="NADH DEHYDROGENASE_NAD(P)H NITROREDUCTASE XCC3605-RELATED"/>
    <property type="match status" value="1"/>
</dbReference>
<dbReference type="GeneID" id="29420823"/>
<dbReference type="Proteomes" id="UP000019482">
    <property type="component" value="Unassembled WGS sequence"/>
</dbReference>
<evidence type="ECO:0000256" key="4">
    <source>
        <dbReference type="ARBA" id="ARBA00023004"/>
    </source>
</evidence>